<feature type="region of interest" description="Disordered" evidence="8">
    <location>
        <begin position="190"/>
        <end position="266"/>
    </location>
</feature>
<dbReference type="InterPro" id="IPR003280">
    <property type="entry name" value="2pore_dom_K_chnl"/>
</dbReference>
<feature type="compositionally biased region" description="Polar residues" evidence="8">
    <location>
        <begin position="469"/>
        <end position="480"/>
    </location>
</feature>
<dbReference type="PANTHER" id="PTHR11003">
    <property type="entry name" value="POTASSIUM CHANNEL, SUBFAMILY K"/>
    <property type="match status" value="1"/>
</dbReference>
<dbReference type="PANTHER" id="PTHR11003:SF334">
    <property type="entry name" value="FI03418P"/>
    <property type="match status" value="1"/>
</dbReference>
<evidence type="ECO:0000256" key="8">
    <source>
        <dbReference type="SAM" id="MobiDB-lite"/>
    </source>
</evidence>
<feature type="transmembrane region" description="Helical" evidence="9">
    <location>
        <begin position="1357"/>
        <end position="1378"/>
    </location>
</feature>
<feature type="region of interest" description="Disordered" evidence="8">
    <location>
        <begin position="1238"/>
        <end position="1274"/>
    </location>
</feature>
<proteinExistence type="predicted"/>
<feature type="region of interest" description="Disordered" evidence="8">
    <location>
        <begin position="19"/>
        <end position="65"/>
    </location>
</feature>
<dbReference type="Pfam" id="PF07885">
    <property type="entry name" value="Ion_trans_2"/>
    <property type="match status" value="2"/>
</dbReference>
<dbReference type="EMBL" id="JAGRRH010000001">
    <property type="protein sequence ID" value="KAG7374167.1"/>
    <property type="molecule type" value="Genomic_DNA"/>
</dbReference>
<feature type="domain" description="Potassium channel" evidence="10">
    <location>
        <begin position="1308"/>
        <end position="1365"/>
    </location>
</feature>
<feature type="compositionally biased region" description="Polar residues" evidence="8">
    <location>
        <begin position="338"/>
        <end position="361"/>
    </location>
</feature>
<evidence type="ECO:0000256" key="5">
    <source>
        <dbReference type="ARBA" id="ARBA00023065"/>
    </source>
</evidence>
<dbReference type="InterPro" id="IPR013099">
    <property type="entry name" value="K_chnl_dom"/>
</dbReference>
<protein>
    <submittedName>
        <fullName evidence="11">TrkA-N domain containing protein</fullName>
    </submittedName>
</protein>
<keyword evidence="4 9" id="KW-1133">Transmembrane helix</keyword>
<feature type="region of interest" description="Disordered" evidence="8">
    <location>
        <begin position="1179"/>
        <end position="1204"/>
    </location>
</feature>
<keyword evidence="2" id="KW-0813">Transport</keyword>
<feature type="compositionally biased region" description="Polar residues" evidence="8">
    <location>
        <begin position="1193"/>
        <end position="1204"/>
    </location>
</feature>
<feature type="region of interest" description="Disordered" evidence="8">
    <location>
        <begin position="118"/>
        <end position="151"/>
    </location>
</feature>
<dbReference type="GO" id="GO:0030322">
    <property type="term" value="P:stabilization of membrane potential"/>
    <property type="evidence" value="ECO:0007669"/>
    <property type="project" value="TreeGrafter"/>
</dbReference>
<evidence type="ECO:0000256" key="1">
    <source>
        <dbReference type="ARBA" id="ARBA00004141"/>
    </source>
</evidence>
<feature type="compositionally biased region" description="Basic and acidic residues" evidence="8">
    <location>
        <begin position="507"/>
        <end position="516"/>
    </location>
</feature>
<feature type="compositionally biased region" description="Low complexity" evidence="8">
    <location>
        <begin position="670"/>
        <end position="688"/>
    </location>
</feature>
<feature type="compositionally biased region" description="Polar residues" evidence="8">
    <location>
        <begin position="197"/>
        <end position="224"/>
    </location>
</feature>
<feature type="transmembrane region" description="Helical" evidence="9">
    <location>
        <begin position="996"/>
        <end position="1012"/>
    </location>
</feature>
<sequence>MADDGGCSDHEDDLQYIKRAFLQPRTGATTSSAGNDNTTDVRTTVDNNNGGGDLISINHNNSRPWYRRHSDAEYSDNESNFFMSEPSMSEADSSEYPMRLLESPFHGESIREDDNLLFLDDDQDDDDDHGDVYNSGLPPPPPPPPPPQQQHVVRGRLHNHLMAPHSPGNTSLSSWDTSPHLLRRVQVHFSPTRYSDGESTTGGRPSNVQPSQPSQRSTPVSHNQELAGRKTLDTFRAVTSNDDNYNPNNHQDHIYRSNSTSPASEGRMRQLEAFLDDLRENSEGKVQESSMLDANVSFESSLFHGLMGVHGVLRQPPSGEEQNTTTDPRKDNEEQNHVDTSSARKTSNNLNLPSCATIPNNCDDNTLAMILSDSGDEFDHKESNDNAPVPTNDGKGTEISALDETEGLAQPSQRFDSEEASAPNKEGLSQPVQVETKKSNSPEKRGFFERAGFLRRKDRKNKGDAPSQGEGNDNQSNVSHNPKPKHRRQRSGDAAAATMATGSHQWKGMEMDRIPMPDEVGDESDTDAESRRRDGRRMSTGSKPPNGKVKGTIDGREDYDQRKSKQNAENGHDNNGMALKESKPVTDNGKASLNTTTSSQAREIAKFSQFALGSAGDDEPMSPRHRPRRIKQRSYRTIRQAAIQGEREDPSSPVSVDPPYSAFFQPPSPQQHQQLQPQQQQQQQQQHQVPGMYVSPVLSGYMASPSSRKTFSSQQAGQWQQGHSDDYLRPIPPPPTMNVSSSWSSPSPMYQNLPPYIPMYRPCRSFSGMPGHCPTPPPPPTLTFQDYQTLPPGEDFHFQVPNRLAPMFQSDNHQLHQTNPLIFPRQAHSFDYSPSSRSHDVRSPYDKSRNSPKNEDTPEQDDCSYSNSYHSGDESLEFERNIHRLHEAHYEERVLRQNLDGTLPFSLSQRKGPTKFDKQNFLPHTKIPGYGQDEDQYPTYICPVCNTRQREFFTVSSAPRQFEGPGGFIAFYFAIYVIGSLYIFGLQEGWTKLDCIYFAVITLTTAGLGDFVPTSDGAKIICSIFIYFGVACIGLLLGSYLAGMLDERSHKEAVANQIKACPNCARIQNIKDQADNHRQGLSNHLSPKNAMSTHASVHDSPFGRATKKMRHSPNVGFFSERLSPSRPIDVCTPQSNSRKVPDLQPFESPLLQRPLVEFPAIRNQLLASPMTRQILGRQNHTRHSSMDFGGSVKGSSGINLPSTSNVNPIRARNFSMDIPATVVEGAQAKHAAPTRYLRQVTEDSHASNPSLETLFTGSGTSSEESSTDSSYSDSAEFEKDALEEEYSGVKNAKYIFLTLREALINSMVIIAFGCLGFCLIEGFTVIDSWYFTTVLLTTVGYGDIVPTTEGGKLFATAYLLVAGTILLNNMSMISMIPLELRKRRTEKAVLTQFGDTLDDEALRELATGPVIQRINLASKDSRGLDLCTREMFALAMLIRLGKVTEQDINLTFSAFRKLDVNNDGVLNSKSIIEGMIKRHASHMNLASLANTTNSGRRKGRARHKTQSSRSNASNSSWSGLGAWMMPRNSEPTYSGSENMSLPTTNVTTSENAPLLFGSERTPTYGIQP</sequence>
<comment type="subcellular location">
    <subcellularLocation>
        <location evidence="1">Membrane</location>
        <topology evidence="1">Multi-pass membrane protein</topology>
    </subcellularLocation>
</comment>
<feature type="transmembrane region" description="Helical" evidence="9">
    <location>
        <begin position="1302"/>
        <end position="1326"/>
    </location>
</feature>
<feature type="compositionally biased region" description="Polar residues" evidence="8">
    <location>
        <begin position="589"/>
        <end position="601"/>
    </location>
</feature>
<feature type="compositionally biased region" description="Basic residues" evidence="8">
    <location>
        <begin position="623"/>
        <end position="636"/>
    </location>
</feature>
<feature type="region of interest" description="Disordered" evidence="8">
    <location>
        <begin position="1090"/>
        <end position="1110"/>
    </location>
</feature>
<dbReference type="GO" id="GO:0015271">
    <property type="term" value="F:outward rectifier potassium channel activity"/>
    <property type="evidence" value="ECO:0007669"/>
    <property type="project" value="TreeGrafter"/>
</dbReference>
<feature type="compositionally biased region" description="Basic and acidic residues" evidence="8">
    <location>
        <begin position="327"/>
        <end position="337"/>
    </location>
</feature>
<evidence type="ECO:0000256" key="9">
    <source>
        <dbReference type="SAM" id="Phobius"/>
    </source>
</evidence>
<organism evidence="11 12">
    <name type="scientific">Nitzschia inconspicua</name>
    <dbReference type="NCBI Taxonomy" id="303405"/>
    <lineage>
        <taxon>Eukaryota</taxon>
        <taxon>Sar</taxon>
        <taxon>Stramenopiles</taxon>
        <taxon>Ochrophyta</taxon>
        <taxon>Bacillariophyta</taxon>
        <taxon>Bacillariophyceae</taxon>
        <taxon>Bacillariophycidae</taxon>
        <taxon>Bacillariales</taxon>
        <taxon>Bacillariaceae</taxon>
        <taxon>Nitzschia</taxon>
    </lineage>
</organism>
<keyword evidence="6 9" id="KW-0472">Membrane</keyword>
<feature type="compositionally biased region" description="Basic and acidic residues" evidence="8">
    <location>
        <begin position="837"/>
        <end position="856"/>
    </location>
</feature>
<evidence type="ECO:0000313" key="11">
    <source>
        <dbReference type="EMBL" id="KAG7374167.1"/>
    </source>
</evidence>
<dbReference type="OrthoDB" id="415460at2759"/>
<keyword evidence="7" id="KW-0407">Ion channel</keyword>
<feature type="compositionally biased region" description="Low complexity" evidence="8">
    <location>
        <begin position="1250"/>
        <end position="1274"/>
    </location>
</feature>
<feature type="compositionally biased region" description="Low complexity" evidence="8">
    <location>
        <begin position="1507"/>
        <end position="1521"/>
    </location>
</feature>
<feature type="compositionally biased region" description="Acidic residues" evidence="8">
    <location>
        <begin position="119"/>
        <end position="129"/>
    </location>
</feature>
<keyword evidence="12" id="KW-1185">Reference proteome</keyword>
<reference evidence="11" key="2">
    <citation type="submission" date="2021-04" db="EMBL/GenBank/DDBJ databases">
        <authorList>
            <person name="Podell S."/>
        </authorList>
    </citation>
    <scope>NUCLEOTIDE SEQUENCE</scope>
    <source>
        <strain evidence="11">Hildebrandi</strain>
    </source>
</reference>
<dbReference type="GO" id="GO:0005886">
    <property type="term" value="C:plasma membrane"/>
    <property type="evidence" value="ECO:0007669"/>
    <property type="project" value="TreeGrafter"/>
</dbReference>
<feature type="region of interest" description="Disordered" evidence="8">
    <location>
        <begin position="310"/>
        <end position="361"/>
    </location>
</feature>
<feature type="domain" description="Potassium channel" evidence="10">
    <location>
        <begin position="974"/>
        <end position="1038"/>
    </location>
</feature>
<name>A0A9K3M594_9STRA</name>
<comment type="caution">
    <text evidence="11">The sequence shown here is derived from an EMBL/GenBank/DDBJ whole genome shotgun (WGS) entry which is preliminary data.</text>
</comment>
<feature type="region of interest" description="Disordered" evidence="8">
    <location>
        <begin position="376"/>
        <end position="725"/>
    </location>
</feature>
<evidence type="ECO:0000256" key="7">
    <source>
        <dbReference type="ARBA" id="ARBA00023303"/>
    </source>
</evidence>
<reference evidence="11" key="1">
    <citation type="journal article" date="2021" name="Sci. Rep.">
        <title>Diploid genomic architecture of Nitzschia inconspicua, an elite biomass production diatom.</title>
        <authorList>
            <person name="Oliver A."/>
            <person name="Podell S."/>
            <person name="Pinowska A."/>
            <person name="Traller J.C."/>
            <person name="Smith S.R."/>
            <person name="McClure R."/>
            <person name="Beliaev A."/>
            <person name="Bohutskyi P."/>
            <person name="Hill E.A."/>
            <person name="Rabines A."/>
            <person name="Zheng H."/>
            <person name="Allen L.Z."/>
            <person name="Kuo A."/>
            <person name="Grigoriev I.V."/>
            <person name="Allen A.E."/>
            <person name="Hazlebeck D."/>
            <person name="Allen E.E."/>
        </authorList>
    </citation>
    <scope>NUCLEOTIDE SEQUENCE</scope>
    <source>
        <strain evidence="11">Hildebrandi</strain>
    </source>
</reference>
<evidence type="ECO:0000259" key="10">
    <source>
        <dbReference type="Pfam" id="PF07885"/>
    </source>
</evidence>
<evidence type="ECO:0000313" key="12">
    <source>
        <dbReference type="Proteomes" id="UP000693970"/>
    </source>
</evidence>
<evidence type="ECO:0000256" key="2">
    <source>
        <dbReference type="ARBA" id="ARBA00022448"/>
    </source>
</evidence>
<evidence type="ECO:0000256" key="3">
    <source>
        <dbReference type="ARBA" id="ARBA00022692"/>
    </source>
</evidence>
<feature type="compositionally biased region" description="Low complexity" evidence="8">
    <location>
        <begin position="651"/>
        <end position="661"/>
    </location>
</feature>
<feature type="compositionally biased region" description="Pro residues" evidence="8">
    <location>
        <begin position="137"/>
        <end position="148"/>
    </location>
</feature>
<dbReference type="GO" id="GO:0022841">
    <property type="term" value="F:potassium ion leak channel activity"/>
    <property type="evidence" value="ECO:0007669"/>
    <property type="project" value="TreeGrafter"/>
</dbReference>
<keyword evidence="3 9" id="KW-0812">Transmembrane</keyword>
<feature type="compositionally biased region" description="Basic and acidic residues" evidence="8">
    <location>
        <begin position="435"/>
        <end position="448"/>
    </location>
</feature>
<keyword evidence="5" id="KW-0406">Ion transport</keyword>
<feature type="compositionally biased region" description="Basic residues" evidence="8">
    <location>
        <begin position="1495"/>
        <end position="1506"/>
    </location>
</feature>
<evidence type="ECO:0000256" key="6">
    <source>
        <dbReference type="ARBA" id="ARBA00023136"/>
    </source>
</evidence>
<feature type="region of interest" description="Disordered" evidence="8">
    <location>
        <begin position="827"/>
        <end position="872"/>
    </location>
</feature>
<feature type="compositionally biased region" description="Low complexity" evidence="8">
    <location>
        <begin position="35"/>
        <end position="48"/>
    </location>
</feature>
<evidence type="ECO:0000256" key="4">
    <source>
        <dbReference type="ARBA" id="ARBA00022989"/>
    </source>
</evidence>
<feature type="region of interest" description="Disordered" evidence="8">
    <location>
        <begin position="1492"/>
        <end position="1521"/>
    </location>
</feature>
<feature type="compositionally biased region" description="Polar residues" evidence="8">
    <location>
        <begin position="704"/>
        <end position="722"/>
    </location>
</feature>
<gene>
    <name evidence="11" type="ORF">IV203_013262</name>
</gene>
<feature type="compositionally biased region" description="Basic and acidic residues" evidence="8">
    <location>
        <begin position="551"/>
        <end position="563"/>
    </location>
</feature>
<feature type="transmembrane region" description="Helical" evidence="9">
    <location>
        <begin position="966"/>
        <end position="984"/>
    </location>
</feature>
<feature type="compositionally biased region" description="Polar residues" evidence="8">
    <location>
        <begin position="237"/>
        <end position="249"/>
    </location>
</feature>
<feature type="transmembrane region" description="Helical" evidence="9">
    <location>
        <begin position="1018"/>
        <end position="1042"/>
    </location>
</feature>
<accession>A0A9K3M594</accession>
<dbReference type="Proteomes" id="UP000693970">
    <property type="component" value="Unassembled WGS sequence"/>
</dbReference>